<protein>
    <submittedName>
        <fullName evidence="1">Uncharacterized protein</fullName>
    </submittedName>
</protein>
<comment type="caution">
    <text evidence="1">The sequence shown here is derived from an EMBL/GenBank/DDBJ whole genome shotgun (WGS) entry which is preliminary data.</text>
</comment>
<name>A0A1X0QI63_9MICR</name>
<sequence length="246" mass="29488">MSVVEVLDSHEAYVYGNIGYELSKLEYEKVSIEVVQGVKVYKLKIKNIELKKEEDFNILKALDKNIKCKHSELIKYLELNKCPHEGWEDLIDYWSCHQGEFEKLKNLKMIDRPNRIFVADFYIQTKKKYFPKCCNKSDKLFFNEFTHSIPDSLLIYTFFTEYFKQLDCIYILYKGKCFKIKSFYRCHLFKEGNFVEVIKVGVIEEEMNSKFIRGLNDYYTEKIFKMIRENITGIKLLNYKLSFITK</sequence>
<dbReference type="VEuPathDB" id="MicrosporidiaDB:A0H76_827"/>
<proteinExistence type="predicted"/>
<dbReference type="AlphaFoldDB" id="A0A1X0QI63"/>
<gene>
    <name evidence="1" type="ORF">A0H76_827</name>
</gene>
<evidence type="ECO:0000313" key="2">
    <source>
        <dbReference type="Proteomes" id="UP000192501"/>
    </source>
</evidence>
<dbReference type="VEuPathDB" id="MicrosporidiaDB:HERIO_975"/>
<dbReference type="Proteomes" id="UP000192501">
    <property type="component" value="Unassembled WGS sequence"/>
</dbReference>
<reference evidence="1 2" key="1">
    <citation type="journal article" date="2017" name="Environ. Microbiol.">
        <title>Decay of the glycolytic pathway and adaptation to intranuclear parasitism within Enterocytozoonidae microsporidia.</title>
        <authorList>
            <person name="Wiredu Boakye D."/>
            <person name="Jaroenlak P."/>
            <person name="Prachumwat A."/>
            <person name="Williams T.A."/>
            <person name="Bateman K.S."/>
            <person name="Itsathitphaisarn O."/>
            <person name="Sritunyalucksana K."/>
            <person name="Paszkiewicz K.H."/>
            <person name="Moore K.A."/>
            <person name="Stentiford G.D."/>
            <person name="Williams B.A."/>
        </authorList>
    </citation>
    <scope>NUCLEOTIDE SEQUENCE [LARGE SCALE GENOMIC DNA]</scope>
    <source>
        <strain evidence="2">canceri</strain>
    </source>
</reference>
<organism evidence="1 2">
    <name type="scientific">Hepatospora eriocheir</name>
    <dbReference type="NCBI Taxonomy" id="1081669"/>
    <lineage>
        <taxon>Eukaryota</taxon>
        <taxon>Fungi</taxon>
        <taxon>Fungi incertae sedis</taxon>
        <taxon>Microsporidia</taxon>
        <taxon>Hepatosporidae</taxon>
        <taxon>Hepatospora</taxon>
    </lineage>
</organism>
<evidence type="ECO:0000313" key="1">
    <source>
        <dbReference type="EMBL" id="ORD99453.1"/>
    </source>
</evidence>
<dbReference type="EMBL" id="LTAI01000192">
    <property type="protein sequence ID" value="ORD99453.1"/>
    <property type="molecule type" value="Genomic_DNA"/>
</dbReference>
<accession>A0A1X0QI63</accession>